<proteinExistence type="predicted"/>
<accession>A0A0V8ECD8</accession>
<evidence type="ECO:0000313" key="2">
    <source>
        <dbReference type="Proteomes" id="UP000053719"/>
    </source>
</evidence>
<name>A0A0V8ECD8_LACLL</name>
<dbReference type="RefSeq" id="WP_058211271.1">
    <property type="nucleotide sequence ID" value="NZ_LKLU01000004.1"/>
</dbReference>
<comment type="caution">
    <text evidence="1">The sequence shown here is derived from an EMBL/GenBank/DDBJ whole genome shotgun (WGS) entry which is preliminary data.</text>
</comment>
<dbReference type="AlphaFoldDB" id="A0A0V8ECD8"/>
<dbReference type="EMBL" id="LKLU01000004">
    <property type="protein sequence ID" value="KSU23356.1"/>
    <property type="molecule type" value="Genomic_DNA"/>
</dbReference>
<organism evidence="1 2">
    <name type="scientific">Lactococcus lactis subsp. lactis</name>
    <name type="common">Streptococcus lactis</name>
    <dbReference type="NCBI Taxonomy" id="1360"/>
    <lineage>
        <taxon>Bacteria</taxon>
        <taxon>Bacillati</taxon>
        <taxon>Bacillota</taxon>
        <taxon>Bacilli</taxon>
        <taxon>Lactobacillales</taxon>
        <taxon>Streptococcaceae</taxon>
        <taxon>Lactococcus</taxon>
    </lineage>
</organism>
<dbReference type="PATRIC" id="fig|1360.114.peg.1099"/>
<gene>
    <name evidence="1" type="ORF">M20_0141</name>
</gene>
<protein>
    <submittedName>
        <fullName evidence="1">Phage protein</fullName>
    </submittedName>
</protein>
<dbReference type="Proteomes" id="UP000053719">
    <property type="component" value="Unassembled WGS sequence"/>
</dbReference>
<sequence>MKTIIIEQWENEHYPLGRIKKQKLADKSEHEIIFILNRMAQMPAIARFGEASEVPAN</sequence>
<reference evidence="2" key="1">
    <citation type="submission" date="2015-10" db="EMBL/GenBank/DDBJ databases">
        <title>Draft Genome Sequences of 11 Lactococcus lactis subspecies cremoris strains.</title>
        <authorList>
            <person name="Wels M."/>
            <person name="Backus L."/>
            <person name="Boekhorst J."/>
            <person name="Dijkstra A."/>
            <person name="Beerthuizen M."/>
            <person name="Kelly W."/>
            <person name="Siezen R."/>
            <person name="Bachmann H."/>
            <person name="Van Hijum S."/>
        </authorList>
    </citation>
    <scope>NUCLEOTIDE SEQUENCE [LARGE SCALE GENOMIC DNA]</scope>
    <source>
        <strain evidence="2">M20</strain>
    </source>
</reference>
<evidence type="ECO:0000313" key="1">
    <source>
        <dbReference type="EMBL" id="KSU23356.1"/>
    </source>
</evidence>